<dbReference type="PANTHER" id="PTHR36114:SF1">
    <property type="entry name" value="16.7 KDA PROTEIN IN WHIE LOCUS"/>
    <property type="match status" value="1"/>
</dbReference>
<sequence length="122" mass="13695">MAAPEVISLGEKLGSFSDHWNPRILANYNGNEIRVAKAQGDFTWHSHGETDELFIVVKGELGIEFRDGVRRLKAGEMIVVPRGTEHRPFAEEEVHMLLIDREGEPNTGVNPSVMTRETLETL</sequence>
<dbReference type="Gene3D" id="2.60.120.10">
    <property type="entry name" value="Jelly Rolls"/>
    <property type="match status" value="1"/>
</dbReference>
<name>A0ABS7PNT7_9SPHN</name>
<evidence type="ECO:0000313" key="4">
    <source>
        <dbReference type="Proteomes" id="UP000706039"/>
    </source>
</evidence>
<gene>
    <name evidence="3" type="ORF">K7G82_11605</name>
</gene>
<dbReference type="InterPro" id="IPR052044">
    <property type="entry name" value="PKS_Associated_Protein"/>
</dbReference>
<dbReference type="InterPro" id="IPR011051">
    <property type="entry name" value="RmlC_Cupin_sf"/>
</dbReference>
<reference evidence="3 4" key="1">
    <citation type="submission" date="2021-08" db="EMBL/GenBank/DDBJ databases">
        <authorList>
            <person name="Tuo L."/>
        </authorList>
    </citation>
    <scope>NUCLEOTIDE SEQUENCE [LARGE SCALE GENOMIC DNA]</scope>
    <source>
        <strain evidence="3 4">JCM 31229</strain>
    </source>
</reference>
<organism evidence="3 4">
    <name type="scientific">Sphingomonas colocasiae</name>
    <dbReference type="NCBI Taxonomy" id="1848973"/>
    <lineage>
        <taxon>Bacteria</taxon>
        <taxon>Pseudomonadati</taxon>
        <taxon>Pseudomonadota</taxon>
        <taxon>Alphaproteobacteria</taxon>
        <taxon>Sphingomonadales</taxon>
        <taxon>Sphingomonadaceae</taxon>
        <taxon>Sphingomonas</taxon>
    </lineage>
</organism>
<keyword evidence="4" id="KW-1185">Reference proteome</keyword>
<comment type="caution">
    <text evidence="3">The sequence shown here is derived from an EMBL/GenBank/DDBJ whole genome shotgun (WGS) entry which is preliminary data.</text>
</comment>
<dbReference type="Proteomes" id="UP000706039">
    <property type="component" value="Unassembled WGS sequence"/>
</dbReference>
<proteinExistence type="predicted"/>
<dbReference type="Pfam" id="PF07883">
    <property type="entry name" value="Cupin_2"/>
    <property type="match status" value="1"/>
</dbReference>
<dbReference type="EMBL" id="JAINVV010000004">
    <property type="protein sequence ID" value="MBY8822943.1"/>
    <property type="molecule type" value="Genomic_DNA"/>
</dbReference>
<dbReference type="PANTHER" id="PTHR36114">
    <property type="entry name" value="16.7 KDA PROTEIN IN WHIE LOCUS"/>
    <property type="match status" value="1"/>
</dbReference>
<dbReference type="CDD" id="cd02226">
    <property type="entry name" value="cupin_YdbB-like"/>
    <property type="match status" value="1"/>
</dbReference>
<dbReference type="InterPro" id="IPR013096">
    <property type="entry name" value="Cupin_2"/>
</dbReference>
<feature type="region of interest" description="Disordered" evidence="1">
    <location>
        <begin position="102"/>
        <end position="122"/>
    </location>
</feature>
<feature type="compositionally biased region" description="Polar residues" evidence="1">
    <location>
        <begin position="107"/>
        <end position="116"/>
    </location>
</feature>
<evidence type="ECO:0000256" key="1">
    <source>
        <dbReference type="SAM" id="MobiDB-lite"/>
    </source>
</evidence>
<protein>
    <submittedName>
        <fullName evidence="3">Cupin domain-containing protein</fullName>
    </submittedName>
</protein>
<dbReference type="InterPro" id="IPR014710">
    <property type="entry name" value="RmlC-like_jellyroll"/>
</dbReference>
<accession>A0ABS7PNT7</accession>
<evidence type="ECO:0000313" key="3">
    <source>
        <dbReference type="EMBL" id="MBY8822943.1"/>
    </source>
</evidence>
<evidence type="ECO:0000259" key="2">
    <source>
        <dbReference type="Pfam" id="PF07883"/>
    </source>
</evidence>
<dbReference type="SUPFAM" id="SSF51182">
    <property type="entry name" value="RmlC-like cupins"/>
    <property type="match status" value="1"/>
</dbReference>
<feature type="domain" description="Cupin type-2" evidence="2">
    <location>
        <begin position="35"/>
        <end position="98"/>
    </location>
</feature>